<dbReference type="RefSeq" id="WP_120638970.1">
    <property type="nucleotide sequence ID" value="NZ_RAQU01000084.1"/>
</dbReference>
<keyword evidence="2 3" id="KW-0786">Thiamine pyrophosphate</keyword>
<dbReference type="EMBL" id="RAQU01000084">
    <property type="protein sequence ID" value="RKK03476.1"/>
    <property type="molecule type" value="Genomic_DNA"/>
</dbReference>
<evidence type="ECO:0000313" key="7">
    <source>
        <dbReference type="EMBL" id="RKK03476.1"/>
    </source>
</evidence>
<dbReference type="InterPro" id="IPR000399">
    <property type="entry name" value="TPP-bd_CS"/>
</dbReference>
<feature type="domain" description="Thiamine pyrophosphate enzyme TPP-binding" evidence="5">
    <location>
        <begin position="389"/>
        <end position="543"/>
    </location>
</feature>
<dbReference type="SUPFAM" id="SSF52518">
    <property type="entry name" value="Thiamin diphosphate-binding fold (THDP-binding)"/>
    <property type="match status" value="2"/>
</dbReference>
<dbReference type="SUPFAM" id="SSF52467">
    <property type="entry name" value="DHS-like NAD/FAD-binding domain"/>
    <property type="match status" value="1"/>
</dbReference>
<dbReference type="PROSITE" id="PS00187">
    <property type="entry name" value="TPP_ENZYMES"/>
    <property type="match status" value="1"/>
</dbReference>
<dbReference type="EMBL" id="RFLX01000001">
    <property type="protein sequence ID" value="RMI27069.1"/>
    <property type="molecule type" value="Genomic_DNA"/>
</dbReference>
<evidence type="ECO:0000313" key="10">
    <source>
        <dbReference type="Proteomes" id="UP000278036"/>
    </source>
</evidence>
<evidence type="ECO:0000256" key="2">
    <source>
        <dbReference type="ARBA" id="ARBA00023052"/>
    </source>
</evidence>
<dbReference type="PANTHER" id="PTHR42981:SF2">
    <property type="entry name" value="PYRUVATE DEHYDROGENASE [UBIQUINONE]"/>
    <property type="match status" value="1"/>
</dbReference>
<reference evidence="7 10" key="1">
    <citation type="submission" date="2018-09" db="EMBL/GenBank/DDBJ databases">
        <title>Roseomonas sp. nov., isolated from feces of Tibetan antelopes in the Qinghai-Tibet plateau, China.</title>
        <authorList>
            <person name="Tian Z."/>
        </authorList>
    </citation>
    <scope>NUCLEOTIDE SEQUENCE [LARGE SCALE GENOMIC DNA]</scope>
    <source>
        <strain evidence="8 9">Z23</strain>
        <strain evidence="7 10">Z24</strain>
    </source>
</reference>
<evidence type="ECO:0000259" key="6">
    <source>
        <dbReference type="Pfam" id="PF02776"/>
    </source>
</evidence>
<dbReference type="AlphaFoldDB" id="A0A3A9JID6"/>
<sequence>MAETVGDFFWRRLSDWGVKRVFGYPGDGINGLVGALDRARDQVQFVQARHEEMAAFMAGAHAKFTGEVGVCLATSGPGAIHLLNGLYDARLDHMPVLAIVGQQARAALGGHYQQEVDLASLFKDVAGAFVQQVSVPAQVRHLIDRAMRTAMAERRITCIIVPNDIQELEAVPVPPHEHGTVHSGVGYARPSILPTQPQLQQAADVLNAGKKVAMLVGAGALEATDAVTAVAERLGAGVAKALLGKAALPDDLPFVTGSIGLLGTEPSWDMMQECDTLLMVGSGFPYSEFLPKEGQARGVQIDLKPDMLSLRYPMEVNLHGDSRATLEALLPLLKPKEDASWRQRIEKNIAAWWKKTEARAMQPAEPLNPQRVFWDLSPRLPERCIIAGDSGSHTNWYARDVKLRRGMMASLSGGLATMGSGVPYAIGAKFAYPERPVLAICGDGAMQMNGMAELITIAKYWKEWADPRLVVLVLNNRDLNQVTWEQRVMAGDPKFLGSQSLPDVPYHKFAELIGLRGIFVDNPDHVAGAWEQAFAADRPVVLEAYADPNVPPLPPHITLKQARAFASSMFGEPELGSVIGNTARQVLASVMPGGSGKP</sequence>
<dbReference type="Pfam" id="PF02775">
    <property type="entry name" value="TPP_enzyme_C"/>
    <property type="match status" value="1"/>
</dbReference>
<feature type="domain" description="Thiamine pyrophosphate enzyme central" evidence="4">
    <location>
        <begin position="199"/>
        <end position="329"/>
    </location>
</feature>
<dbReference type="GO" id="GO:0000287">
    <property type="term" value="F:magnesium ion binding"/>
    <property type="evidence" value="ECO:0007669"/>
    <property type="project" value="InterPro"/>
</dbReference>
<evidence type="ECO:0000259" key="5">
    <source>
        <dbReference type="Pfam" id="PF02775"/>
    </source>
</evidence>
<dbReference type="FunCoup" id="A0A3A9JID6">
    <property type="interactions" value="104"/>
</dbReference>
<dbReference type="InterPro" id="IPR047210">
    <property type="entry name" value="TPP_PYR_POXB-like"/>
</dbReference>
<dbReference type="InterPro" id="IPR029061">
    <property type="entry name" value="THDP-binding"/>
</dbReference>
<dbReference type="Proteomes" id="UP000274097">
    <property type="component" value="Unassembled WGS sequence"/>
</dbReference>
<dbReference type="InParanoid" id="A0A3A9JID6"/>
<comment type="caution">
    <text evidence="7">The sequence shown here is derived from an EMBL/GenBank/DDBJ whole genome shotgun (WGS) entry which is preliminary data.</text>
</comment>
<dbReference type="InterPro" id="IPR012000">
    <property type="entry name" value="Thiamin_PyroP_enz_cen_dom"/>
</dbReference>
<dbReference type="InterPro" id="IPR011766">
    <property type="entry name" value="TPP_enzyme_TPP-bd"/>
</dbReference>
<name>A0A3A9JID6_9PROT</name>
<dbReference type="PANTHER" id="PTHR42981">
    <property type="entry name" value="PYRUVATE DEHYDROGENASE [UBIQUINONE]"/>
    <property type="match status" value="1"/>
</dbReference>
<dbReference type="CDD" id="cd07039">
    <property type="entry name" value="TPP_PYR_POX"/>
    <property type="match status" value="1"/>
</dbReference>
<dbReference type="CDD" id="cd02014">
    <property type="entry name" value="TPP_POX"/>
    <property type="match status" value="1"/>
</dbReference>
<evidence type="ECO:0000313" key="8">
    <source>
        <dbReference type="EMBL" id="RMI27069.1"/>
    </source>
</evidence>
<dbReference type="Proteomes" id="UP000278036">
    <property type="component" value="Unassembled WGS sequence"/>
</dbReference>
<evidence type="ECO:0000313" key="9">
    <source>
        <dbReference type="Proteomes" id="UP000274097"/>
    </source>
</evidence>
<dbReference type="GO" id="GO:0019752">
    <property type="term" value="P:carboxylic acid metabolic process"/>
    <property type="evidence" value="ECO:0007669"/>
    <property type="project" value="UniProtKB-ARBA"/>
</dbReference>
<dbReference type="GO" id="GO:0003824">
    <property type="term" value="F:catalytic activity"/>
    <property type="evidence" value="ECO:0007669"/>
    <property type="project" value="InterPro"/>
</dbReference>
<proteinExistence type="inferred from homology"/>
<dbReference type="Gene3D" id="3.40.50.1220">
    <property type="entry name" value="TPP-binding domain"/>
    <property type="match status" value="1"/>
</dbReference>
<dbReference type="InterPro" id="IPR012001">
    <property type="entry name" value="Thiamin_PyroP_enz_TPP-bd_dom"/>
</dbReference>
<keyword evidence="9" id="KW-1185">Reference proteome</keyword>
<dbReference type="Pfam" id="PF02776">
    <property type="entry name" value="TPP_enzyme_N"/>
    <property type="match status" value="1"/>
</dbReference>
<dbReference type="NCBIfam" id="NF006129">
    <property type="entry name" value="PRK08273.1"/>
    <property type="match status" value="1"/>
</dbReference>
<dbReference type="OrthoDB" id="4494979at2"/>
<dbReference type="InterPro" id="IPR047211">
    <property type="entry name" value="POXB-like"/>
</dbReference>
<accession>A0A3A9JID6</accession>
<dbReference type="Pfam" id="PF00205">
    <property type="entry name" value="TPP_enzyme_M"/>
    <property type="match status" value="1"/>
</dbReference>
<feature type="domain" description="Thiamine pyrophosphate enzyme N-terminal TPP-binding" evidence="6">
    <location>
        <begin position="4"/>
        <end position="120"/>
    </location>
</feature>
<gene>
    <name evidence="7" type="ORF">D6Z83_14310</name>
    <name evidence="8" type="ORF">EBE87_01445</name>
</gene>
<organism evidence="7 10">
    <name type="scientific">Teichococcus wenyumeiae</name>
    <dbReference type="NCBI Taxonomy" id="2478470"/>
    <lineage>
        <taxon>Bacteria</taxon>
        <taxon>Pseudomonadati</taxon>
        <taxon>Pseudomonadota</taxon>
        <taxon>Alphaproteobacteria</taxon>
        <taxon>Acetobacterales</taxon>
        <taxon>Roseomonadaceae</taxon>
        <taxon>Roseomonas</taxon>
    </lineage>
</organism>
<dbReference type="InterPro" id="IPR029035">
    <property type="entry name" value="DHS-like_NAD/FAD-binding_dom"/>
</dbReference>
<evidence type="ECO:0000256" key="1">
    <source>
        <dbReference type="ARBA" id="ARBA00007812"/>
    </source>
</evidence>
<dbReference type="Gene3D" id="3.40.50.970">
    <property type="match status" value="2"/>
</dbReference>
<dbReference type="GO" id="GO:0030976">
    <property type="term" value="F:thiamine pyrophosphate binding"/>
    <property type="evidence" value="ECO:0007669"/>
    <property type="project" value="InterPro"/>
</dbReference>
<protein>
    <submittedName>
        <fullName evidence="7">Thiamine pyrophosphate-requiring protein</fullName>
    </submittedName>
</protein>
<dbReference type="InterPro" id="IPR047212">
    <property type="entry name" value="TPP_POXB-like"/>
</dbReference>
<evidence type="ECO:0000259" key="4">
    <source>
        <dbReference type="Pfam" id="PF00205"/>
    </source>
</evidence>
<comment type="similarity">
    <text evidence="1 3">Belongs to the TPP enzyme family.</text>
</comment>
<evidence type="ECO:0000256" key="3">
    <source>
        <dbReference type="RuleBase" id="RU362132"/>
    </source>
</evidence>